<comment type="caution">
    <text evidence="1">The sequence shown here is derived from an EMBL/GenBank/DDBJ whole genome shotgun (WGS) entry which is preliminary data.</text>
</comment>
<proteinExistence type="predicted"/>
<reference evidence="1 2" key="1">
    <citation type="submission" date="2016-11" db="EMBL/GenBank/DDBJ databases">
        <title>Trade-off between light-utilization and light-protection in marine flavobacteria.</title>
        <authorList>
            <person name="Kumagai Y."/>
        </authorList>
    </citation>
    <scope>NUCLEOTIDE SEQUENCE [LARGE SCALE GENOMIC DNA]</scope>
    <source>
        <strain evidence="1 2">JCM 17109</strain>
    </source>
</reference>
<protein>
    <submittedName>
        <fullName evidence="1">Uncharacterized protein</fullName>
    </submittedName>
</protein>
<accession>A0A2S9WTN7</accession>
<gene>
    <name evidence="1" type="ORF">BST86_06835</name>
</gene>
<name>A0A2S9WTN7_9FLAO</name>
<dbReference type="Proteomes" id="UP000239532">
    <property type="component" value="Unassembled WGS sequence"/>
</dbReference>
<evidence type="ECO:0000313" key="2">
    <source>
        <dbReference type="Proteomes" id="UP000239532"/>
    </source>
</evidence>
<keyword evidence="2" id="KW-1185">Reference proteome</keyword>
<evidence type="ECO:0000313" key="1">
    <source>
        <dbReference type="EMBL" id="PRP66837.1"/>
    </source>
</evidence>
<dbReference type="AlphaFoldDB" id="A0A2S9WTN7"/>
<dbReference type="EMBL" id="MQUC01000003">
    <property type="protein sequence ID" value="PRP66837.1"/>
    <property type="molecule type" value="Genomic_DNA"/>
</dbReference>
<organism evidence="1 2">
    <name type="scientific">Nonlabens agnitus</name>
    <dbReference type="NCBI Taxonomy" id="870484"/>
    <lineage>
        <taxon>Bacteria</taxon>
        <taxon>Pseudomonadati</taxon>
        <taxon>Bacteroidota</taxon>
        <taxon>Flavobacteriia</taxon>
        <taxon>Flavobacteriales</taxon>
        <taxon>Flavobacteriaceae</taxon>
        <taxon>Nonlabens</taxon>
    </lineage>
</organism>
<sequence length="239" mass="26030">MLLFTFLLTSPTYGQVGINTIEPDPSAMLDITSSDKGVLFPRMDLNDLNEAAPVTNPQKSLMVWNTDEANGGALEGFYYWDGTKWSSLKGETSPELSGVYGQSTLSNDGNYNLQRNNNTAITGPSSSSGSSGVNVSNQFSMSTQISGIYEVIFTITFRKEQNNGADQIQFFLSENNNPLPAATLTAALTRNKETVTFKGLVELRAFQTYGLGISRSNQAPNSVALTIFSDLTQFSLERQ</sequence>